<reference evidence="2 4" key="2">
    <citation type="submission" date="2019-03" db="EMBL/GenBank/DDBJ databases">
        <title>Genomic Encyclopedia of Type Strains, Phase IV (KMG-IV): sequencing the most valuable type-strain genomes for metagenomic binning, comparative biology and taxonomic classification.</title>
        <authorList>
            <person name="Goeker M."/>
        </authorList>
    </citation>
    <scope>NUCLEOTIDE SEQUENCE [LARGE SCALE GENOMIC DNA]</scope>
    <source>
        <strain evidence="2 4">DSM 11603</strain>
    </source>
</reference>
<name>A0A011U935_9HYPH</name>
<accession>A0A011U935</accession>
<evidence type="ECO:0000313" key="3">
    <source>
        <dbReference type="Proteomes" id="UP000019849"/>
    </source>
</evidence>
<dbReference type="InterPro" id="IPR041374">
    <property type="entry name" value="BaeRF_family12"/>
</dbReference>
<dbReference type="Pfam" id="PF18856">
    <property type="entry name" value="baeRF_family12"/>
    <property type="match status" value="1"/>
</dbReference>
<dbReference type="STRING" id="69279.BG36_14815"/>
<dbReference type="HOGENOM" id="CLU_105864_3_1_5"/>
<gene>
    <name evidence="1" type="ORF">BG36_14815</name>
    <name evidence="2" type="ORF">DES43_1632</name>
</gene>
<protein>
    <submittedName>
        <fullName evidence="2">Protein required for attachment to host cells</fullName>
    </submittedName>
</protein>
<evidence type="ECO:0000313" key="4">
    <source>
        <dbReference type="Proteomes" id="UP000294958"/>
    </source>
</evidence>
<evidence type="ECO:0000313" key="2">
    <source>
        <dbReference type="EMBL" id="TDR27824.1"/>
    </source>
</evidence>
<dbReference type="AlphaFoldDB" id="A0A011U935"/>
<dbReference type="Proteomes" id="UP000019849">
    <property type="component" value="Unassembled WGS sequence"/>
</dbReference>
<keyword evidence="4" id="KW-1185">Reference proteome</keyword>
<dbReference type="OrthoDB" id="9812459at2"/>
<proteinExistence type="predicted"/>
<sequence length="134" mass="14809">MILPHDATVAVVDGEKLRLFRNRAPEPHIQLVTLDVPEIDAVNQGSGMRHRSVAANPDTARLREDDFAAAVATYLNRLVLEGHIDALYVAADPRSLGELRRHYHDETRSRLVGEMARDLTGHAVEAIEAALAKE</sequence>
<reference evidence="1 3" key="1">
    <citation type="submission" date="2014-02" db="EMBL/GenBank/DDBJ databases">
        <title>Aquamicrobium defluvii Genome sequencing.</title>
        <authorList>
            <person name="Wang X."/>
        </authorList>
    </citation>
    <scope>NUCLEOTIDE SEQUENCE [LARGE SCALE GENOMIC DNA]</scope>
    <source>
        <strain evidence="1 3">W13Z1</strain>
    </source>
</reference>
<dbReference type="PATRIC" id="fig|69279.3.peg.4020"/>
<dbReference type="eggNOG" id="COG5622">
    <property type="taxonomic scope" value="Bacteria"/>
</dbReference>
<dbReference type="RefSeq" id="WP_035031096.1">
    <property type="nucleotide sequence ID" value="NZ_KK073903.1"/>
</dbReference>
<dbReference type="EMBL" id="JENY01000031">
    <property type="protein sequence ID" value="EXL02373.1"/>
    <property type="molecule type" value="Genomic_DNA"/>
</dbReference>
<organism evidence="1 3">
    <name type="scientific">Aquamicrobium defluvii</name>
    <dbReference type="NCBI Taxonomy" id="69279"/>
    <lineage>
        <taxon>Bacteria</taxon>
        <taxon>Pseudomonadati</taxon>
        <taxon>Pseudomonadota</taxon>
        <taxon>Alphaproteobacteria</taxon>
        <taxon>Hyphomicrobiales</taxon>
        <taxon>Phyllobacteriaceae</taxon>
        <taxon>Aquamicrobium</taxon>
    </lineage>
</organism>
<dbReference type="Proteomes" id="UP000294958">
    <property type="component" value="Unassembled WGS sequence"/>
</dbReference>
<comment type="caution">
    <text evidence="1">The sequence shown here is derived from an EMBL/GenBank/DDBJ whole genome shotgun (WGS) entry which is preliminary data.</text>
</comment>
<dbReference type="EMBL" id="SNZF01000063">
    <property type="protein sequence ID" value="TDR27824.1"/>
    <property type="molecule type" value="Genomic_DNA"/>
</dbReference>
<evidence type="ECO:0000313" key="1">
    <source>
        <dbReference type="EMBL" id="EXL02373.1"/>
    </source>
</evidence>